<dbReference type="InterPro" id="IPR036653">
    <property type="entry name" value="CinA-like_C"/>
</dbReference>
<dbReference type="InterPro" id="IPR008136">
    <property type="entry name" value="CinA_C"/>
</dbReference>
<accession>A0A2P5T1K9</accession>
<dbReference type="SUPFAM" id="SSF142433">
    <property type="entry name" value="CinA-like"/>
    <property type="match status" value="1"/>
</dbReference>
<dbReference type="NCBIfam" id="TIGR00199">
    <property type="entry name" value="PncC_domain"/>
    <property type="match status" value="1"/>
</dbReference>
<feature type="domain" description="CinA C-terminal" evidence="1">
    <location>
        <begin position="9"/>
        <end position="160"/>
    </location>
</feature>
<evidence type="ECO:0000313" key="2">
    <source>
        <dbReference type="EMBL" id="PPI88484.1"/>
    </source>
</evidence>
<organism evidence="2 3">
    <name type="scientific">Candidatus Pantoea edessiphila</name>
    <dbReference type="NCBI Taxonomy" id="2044610"/>
    <lineage>
        <taxon>Bacteria</taxon>
        <taxon>Pseudomonadati</taxon>
        <taxon>Pseudomonadota</taxon>
        <taxon>Gammaproteobacteria</taxon>
        <taxon>Enterobacterales</taxon>
        <taxon>Erwiniaceae</taxon>
        <taxon>Pantoea</taxon>
    </lineage>
</organism>
<proteinExistence type="predicted"/>
<dbReference type="Proteomes" id="UP000295937">
    <property type="component" value="Unassembled WGS sequence"/>
</dbReference>
<evidence type="ECO:0000313" key="3">
    <source>
        <dbReference type="Proteomes" id="UP000295937"/>
    </source>
</evidence>
<protein>
    <recommendedName>
        <fullName evidence="1">CinA C-terminal domain-containing protein</fullName>
    </recommendedName>
</protein>
<dbReference type="OrthoDB" id="9801454at2"/>
<dbReference type="AlphaFoldDB" id="A0A2P5T1K9"/>
<gene>
    <name evidence="2" type="ORF">CRV09_02880</name>
</gene>
<dbReference type="Pfam" id="PF02464">
    <property type="entry name" value="CinA"/>
    <property type="match status" value="1"/>
</dbReference>
<dbReference type="Gene3D" id="3.90.950.20">
    <property type="entry name" value="CinA-like"/>
    <property type="match status" value="1"/>
</dbReference>
<dbReference type="EMBL" id="PDKR01000004">
    <property type="protein sequence ID" value="PPI88484.1"/>
    <property type="molecule type" value="Genomic_DNA"/>
</dbReference>
<evidence type="ECO:0000259" key="1">
    <source>
        <dbReference type="Pfam" id="PF02464"/>
    </source>
</evidence>
<reference evidence="2 3" key="1">
    <citation type="journal article" date="2018" name="Genome Biol. Evol.">
        <title>Cladogenesis and Genomic Streamlining in Extracellular Endosymbionts of Tropical Stink Bugs.</title>
        <authorList>
            <person name="Otero-Bravo A."/>
            <person name="Goffredi S."/>
            <person name="Sabree Z.L."/>
        </authorList>
    </citation>
    <scope>NUCLEOTIDE SEQUENCE [LARGE SCALE GENOMIC DNA]</scope>
    <source>
        <strain evidence="2 3">SoEO</strain>
    </source>
</reference>
<name>A0A2P5T1K9_9GAMM</name>
<comment type="caution">
    <text evidence="2">The sequence shown here is derived from an EMBL/GenBank/DDBJ whole genome shotgun (WGS) entry which is preliminary data.</text>
</comment>
<sequence length="165" mass="18245">MFGSKLQLISQHIGNQLRFRKATISCAESCTGGWISKIFTDTIGSSNWFECGFITYSNKSKQKLLGINSTLLVKFGAVSKIIACEMALRAKSISGTDYSIAVTGIAGPSGGRIDNPPVGTIWFSFAGPKDKIFTVCHQFKGCRDIIRYQSVFWALQIFYKEFLMS</sequence>